<accession>A0A2P1P824</accession>
<dbReference type="PROSITE" id="PS51352">
    <property type="entry name" value="THIOREDOXIN_2"/>
    <property type="match status" value="1"/>
</dbReference>
<evidence type="ECO:0000313" key="15">
    <source>
        <dbReference type="EMBL" id="AVP87395.1"/>
    </source>
</evidence>
<evidence type="ECO:0000313" key="16">
    <source>
        <dbReference type="Proteomes" id="UP000241762"/>
    </source>
</evidence>
<dbReference type="KEGG" id="ptc:phytr_4450"/>
<comment type="subunit">
    <text evidence="2">Monomer.</text>
</comment>
<dbReference type="GO" id="GO:0005737">
    <property type="term" value="C:cytoplasm"/>
    <property type="evidence" value="ECO:0007669"/>
    <property type="project" value="TreeGrafter"/>
</dbReference>
<dbReference type="RefSeq" id="WP_106874259.1">
    <property type="nucleotide sequence ID" value="NZ_CP027845.1"/>
</dbReference>
<name>A0A2P1P824_9RICK</name>
<keyword evidence="4" id="KW-0575">Peroxidase</keyword>
<evidence type="ECO:0000256" key="10">
    <source>
        <dbReference type="ARBA" id="ARBA00038489"/>
    </source>
</evidence>
<dbReference type="CDD" id="cd03017">
    <property type="entry name" value="PRX_BCP"/>
    <property type="match status" value="1"/>
</dbReference>
<dbReference type="GO" id="GO:0034599">
    <property type="term" value="P:cellular response to oxidative stress"/>
    <property type="evidence" value="ECO:0007669"/>
    <property type="project" value="TreeGrafter"/>
</dbReference>
<keyword evidence="6" id="KW-0560">Oxidoreductase</keyword>
<sequence>MAKLQPGDEAPKFNVDGFNLDDYKGNIVVLYFYPKDNTPGCTLEAKDFADHKKYFDEFGAKILGVSKDTRKSHENFTEKCGLNFDLISDDQDLCEKYGIWVLKSMYGKSYMGISRATFLIDREGKIAFIWPSVKVNGHAEEVLNKIKELKL</sequence>
<reference evidence="15 16" key="1">
    <citation type="submission" date="2018-03" db="EMBL/GenBank/DDBJ databases">
        <title>A gene transfer event suggests a long-term partnership between eustigmatophyte algae and a novel lineage of endosymbiotic bacteria.</title>
        <authorList>
            <person name="Yurchenko T."/>
            <person name="Sevcikova T."/>
            <person name="Pribyl P."/>
            <person name="El Karkouri K."/>
            <person name="Klimes V."/>
            <person name="Amaral R."/>
            <person name="Zbrankova V."/>
            <person name="Kim E."/>
            <person name="Raoult D."/>
            <person name="Santos L.M.A."/>
            <person name="Elias M."/>
        </authorList>
    </citation>
    <scope>NUCLEOTIDE SEQUENCE [LARGE SCALE GENOMIC DNA]</scope>
    <source>
        <strain evidence="15">CCALA 838</strain>
    </source>
</reference>
<evidence type="ECO:0000256" key="13">
    <source>
        <dbReference type="PIRSR" id="PIRSR000239-1"/>
    </source>
</evidence>
<dbReference type="GO" id="GO:0045454">
    <property type="term" value="P:cell redox homeostasis"/>
    <property type="evidence" value="ECO:0007669"/>
    <property type="project" value="TreeGrafter"/>
</dbReference>
<gene>
    <name evidence="15" type="ORF">phytr_4450</name>
</gene>
<evidence type="ECO:0000256" key="12">
    <source>
        <dbReference type="ARBA" id="ARBA00049091"/>
    </source>
</evidence>
<keyword evidence="5" id="KW-0049">Antioxidant</keyword>
<evidence type="ECO:0000256" key="8">
    <source>
        <dbReference type="ARBA" id="ARBA00023284"/>
    </source>
</evidence>
<dbReference type="PANTHER" id="PTHR42801:SF4">
    <property type="entry name" value="AHPC_TSA FAMILY PROTEIN"/>
    <property type="match status" value="1"/>
</dbReference>
<organism evidence="15 16">
    <name type="scientific">Candidatus Phycorickettsia trachydisci</name>
    <dbReference type="NCBI Taxonomy" id="2115978"/>
    <lineage>
        <taxon>Bacteria</taxon>
        <taxon>Pseudomonadati</taxon>
        <taxon>Pseudomonadota</taxon>
        <taxon>Alphaproteobacteria</taxon>
        <taxon>Rickettsiales</taxon>
        <taxon>Rickettsiaceae</taxon>
        <taxon>Candidatus Phycorickettsia</taxon>
    </lineage>
</organism>
<evidence type="ECO:0000259" key="14">
    <source>
        <dbReference type="PROSITE" id="PS51352"/>
    </source>
</evidence>
<dbReference type="FunFam" id="3.40.30.10:FF:000007">
    <property type="entry name" value="Thioredoxin-dependent thiol peroxidase"/>
    <property type="match status" value="1"/>
</dbReference>
<evidence type="ECO:0000256" key="6">
    <source>
        <dbReference type="ARBA" id="ARBA00023002"/>
    </source>
</evidence>
<dbReference type="OrthoDB" id="9812811at2"/>
<evidence type="ECO:0000256" key="1">
    <source>
        <dbReference type="ARBA" id="ARBA00003330"/>
    </source>
</evidence>
<dbReference type="EMBL" id="CP027845">
    <property type="protein sequence ID" value="AVP87395.1"/>
    <property type="molecule type" value="Genomic_DNA"/>
</dbReference>
<dbReference type="PANTHER" id="PTHR42801">
    <property type="entry name" value="THIOREDOXIN-DEPENDENT PEROXIDE REDUCTASE"/>
    <property type="match status" value="1"/>
</dbReference>
<evidence type="ECO:0000256" key="9">
    <source>
        <dbReference type="ARBA" id="ARBA00032824"/>
    </source>
</evidence>
<protein>
    <recommendedName>
        <fullName evidence="3">thioredoxin-dependent peroxiredoxin</fullName>
        <ecNumber evidence="3">1.11.1.24</ecNumber>
    </recommendedName>
    <alternativeName>
        <fullName evidence="9">Thioredoxin peroxidase</fullName>
    </alternativeName>
    <alternativeName>
        <fullName evidence="11">Thioredoxin-dependent peroxiredoxin Bcp</fullName>
    </alternativeName>
</protein>
<evidence type="ECO:0000256" key="4">
    <source>
        <dbReference type="ARBA" id="ARBA00022559"/>
    </source>
</evidence>
<dbReference type="AlphaFoldDB" id="A0A2P1P824"/>
<evidence type="ECO:0000256" key="3">
    <source>
        <dbReference type="ARBA" id="ARBA00013017"/>
    </source>
</evidence>
<dbReference type="InterPro" id="IPR013766">
    <property type="entry name" value="Thioredoxin_domain"/>
</dbReference>
<dbReference type="GO" id="GO:0008379">
    <property type="term" value="F:thioredoxin peroxidase activity"/>
    <property type="evidence" value="ECO:0007669"/>
    <property type="project" value="TreeGrafter"/>
</dbReference>
<dbReference type="Pfam" id="PF00578">
    <property type="entry name" value="AhpC-TSA"/>
    <property type="match status" value="1"/>
</dbReference>
<evidence type="ECO:0000256" key="7">
    <source>
        <dbReference type="ARBA" id="ARBA00023157"/>
    </source>
</evidence>
<dbReference type="Proteomes" id="UP000241762">
    <property type="component" value="Chromosome"/>
</dbReference>
<keyword evidence="8" id="KW-0676">Redox-active center</keyword>
<dbReference type="SUPFAM" id="SSF52833">
    <property type="entry name" value="Thioredoxin-like"/>
    <property type="match status" value="1"/>
</dbReference>
<feature type="active site" description="Cysteine sulfenic acid (-SOH) intermediate; for peroxidase activity" evidence="13">
    <location>
        <position position="41"/>
    </location>
</feature>
<comment type="similarity">
    <text evidence="10">Belongs to the peroxiredoxin family. BCP/PrxQ subfamily.</text>
</comment>
<dbReference type="PIRSF" id="PIRSF000239">
    <property type="entry name" value="AHPC"/>
    <property type="match status" value="1"/>
</dbReference>
<keyword evidence="7" id="KW-1015">Disulfide bond</keyword>
<dbReference type="InterPro" id="IPR036249">
    <property type="entry name" value="Thioredoxin-like_sf"/>
</dbReference>
<feature type="domain" description="Thioredoxin" evidence="14">
    <location>
        <begin position="4"/>
        <end position="151"/>
    </location>
</feature>
<dbReference type="InterPro" id="IPR024706">
    <property type="entry name" value="Peroxiredoxin_AhpC-typ"/>
</dbReference>
<evidence type="ECO:0000256" key="2">
    <source>
        <dbReference type="ARBA" id="ARBA00011245"/>
    </source>
</evidence>
<evidence type="ECO:0000256" key="11">
    <source>
        <dbReference type="ARBA" id="ARBA00042639"/>
    </source>
</evidence>
<evidence type="ECO:0000256" key="5">
    <source>
        <dbReference type="ARBA" id="ARBA00022862"/>
    </source>
</evidence>
<comment type="function">
    <text evidence="1">Thiol-specific peroxidase that catalyzes the reduction of hydrogen peroxide and organic hydroperoxides to water and alcohols, respectively. Plays a role in cell protection against oxidative stress by detoxifying peroxides and as sensor of hydrogen peroxide-mediated signaling events.</text>
</comment>
<dbReference type="Gene3D" id="3.40.30.10">
    <property type="entry name" value="Glutaredoxin"/>
    <property type="match status" value="1"/>
</dbReference>
<comment type="catalytic activity">
    <reaction evidence="12">
        <text>a hydroperoxide + [thioredoxin]-dithiol = an alcohol + [thioredoxin]-disulfide + H2O</text>
        <dbReference type="Rhea" id="RHEA:62620"/>
        <dbReference type="Rhea" id="RHEA-COMP:10698"/>
        <dbReference type="Rhea" id="RHEA-COMP:10700"/>
        <dbReference type="ChEBI" id="CHEBI:15377"/>
        <dbReference type="ChEBI" id="CHEBI:29950"/>
        <dbReference type="ChEBI" id="CHEBI:30879"/>
        <dbReference type="ChEBI" id="CHEBI:35924"/>
        <dbReference type="ChEBI" id="CHEBI:50058"/>
        <dbReference type="EC" id="1.11.1.24"/>
    </reaction>
</comment>
<dbReference type="InterPro" id="IPR000866">
    <property type="entry name" value="AhpC/TSA"/>
</dbReference>
<dbReference type="InterPro" id="IPR050924">
    <property type="entry name" value="Peroxiredoxin_BCP/PrxQ"/>
</dbReference>
<dbReference type="EC" id="1.11.1.24" evidence="3"/>
<proteinExistence type="inferred from homology"/>
<keyword evidence="16" id="KW-1185">Reference proteome</keyword>